<keyword evidence="4" id="KW-1185">Reference proteome</keyword>
<feature type="compositionally biased region" description="Low complexity" evidence="1">
    <location>
        <begin position="1430"/>
        <end position="1463"/>
    </location>
</feature>
<feature type="signal peptide" evidence="2">
    <location>
        <begin position="1"/>
        <end position="24"/>
    </location>
</feature>
<dbReference type="GO" id="GO:0006508">
    <property type="term" value="P:proteolysis"/>
    <property type="evidence" value="ECO:0007669"/>
    <property type="project" value="InterPro"/>
</dbReference>
<proteinExistence type="predicted"/>
<keyword evidence="2" id="KW-0732">Signal</keyword>
<feature type="region of interest" description="Disordered" evidence="1">
    <location>
        <begin position="424"/>
        <end position="544"/>
    </location>
</feature>
<feature type="compositionally biased region" description="Low complexity" evidence="1">
    <location>
        <begin position="134"/>
        <end position="153"/>
    </location>
</feature>
<dbReference type="STRING" id="5539.A0A3E2GY97"/>
<dbReference type="OMA" id="PWPAITN"/>
<gene>
    <name evidence="3" type="ORF">B7463_g10270</name>
</gene>
<feature type="compositionally biased region" description="Low complexity" evidence="1">
    <location>
        <begin position="814"/>
        <end position="825"/>
    </location>
</feature>
<feature type="compositionally biased region" description="Polar residues" evidence="1">
    <location>
        <begin position="316"/>
        <end position="341"/>
    </location>
</feature>
<feature type="compositionally biased region" description="Low complexity" evidence="1">
    <location>
        <begin position="342"/>
        <end position="372"/>
    </location>
</feature>
<dbReference type="InterPro" id="IPR015500">
    <property type="entry name" value="Peptidase_S8_subtilisin-rel"/>
</dbReference>
<feature type="compositionally biased region" description="Low complexity" evidence="1">
    <location>
        <begin position="517"/>
        <end position="533"/>
    </location>
</feature>
<evidence type="ECO:0000313" key="4">
    <source>
        <dbReference type="Proteomes" id="UP000258309"/>
    </source>
</evidence>
<feature type="region of interest" description="Disordered" evidence="1">
    <location>
        <begin position="316"/>
        <end position="381"/>
    </location>
</feature>
<sequence>MRISVGFTHVIFWVYLCLFGLALAKKKRDVSSVTEVKTEIVYASLTKPSPSSIWSRFSKLLNSRQSSDCGSGLLVCDVEDPTRKEAPWHRVSAPFPQCYDPNAYVCSDNFLCPIGTPKIPGQYACGPYETATAPPSSTENSGSPSSTVPSQPGSTGGGSCGRGTLLCMVQDPTRLEAPWHGVDAPFPQCYDPALYICAENFLCPICAPKISGQYACGPYISPCPKSPGSGTGTGTSTPSSTPSPSHVSSHVSSPSSTSTSISVGPPSSSSSTTTTFITSTTRSSRSTSSSTASILSFSSRSSQSFTGSESISTILPSTVTLPNGSQSTIPGSTETFPISSASQSGSVIVISPSVSTEPDGSITTIPGTTETLPPGPSGSGPSVTVIPPSVSTEPDGSLTTIPGTTETLGSQTQSSGTGPIISVIPPSVSTEPDGSLTTIPGTTETLQPQSSGTSPSVTTIPPSVSTEPDGSLTTIPGTTETLLPGSSQSSIVTTIPPSVSTEPDGSLTTISGTTETLPLSSPQSAPQSAPQSSGPGGIVIGGSTINFPTSSEVLTEPNGETITLGPSGIVIGSDTITFPRITAPTTITSDGLTFTLEPGGNGAPSSAPASSPTSEIVLDGTTYTIGTGSQTITEPDGSAIIIGPSGIVIGTDTVPFPSPGSTLTTDGVTLGDVSATPAASLSTENPPTSTGPLPVFSTWPPDISVSAETTGPVTTGTATTGTHIYVTTTSSGSQGSGAPFLAWVPHLPCLICGCWFCPPGSSGFDLFGFTLPGIYPPPPPGIRPPGFSSDFPSITIGYDGNPTYSSEPESDRQTSTSTSASSSSCSTVTATDCTDFVSYGVNTAGSTTTTATSSVCSTVTACSASDFTTTTFTTASCTVSSACSTVTSCPSMLGRKVKKQACATSTACSPAATACPGSTAQYIIYPASQDVVDSISNTLSNDFGIDSSLILTAQSENLGFNYWEVPLTQAQYTTLQGNSQVGAVYPVCTSNCYDPSDDASTLADSENESYPNRRRDLQNLTDTNTMIYSMLQKRNQGLVRQPGALDELVHISLGPNLQLAMQSGNYVYDKTGGTGSTVYIIDTGANLANPEFPDPALGREFKQPRWIFAGTNPSNFEEDTGITNNPNGQGVIPVGNSAGHGTAMLSKVAGDTLGVAKSTNTVIVVCPATVKAECYQDAVTKVYDDIRRNTVTNAVLLMSIYFDPHAPGVTDVWINAVRMGLTNIANTGTVIVTGSGNGKLDTIRGYPASFALKTLPANERVPSLIVAAGTDPYGTIATMFSGAIVLPNTDPEIDLVWAPGYGITVADARYNLNLPDGTKAGSTRLGYGTSEAAATVAGLCAYFLGLSDIGDQIRPGPNPIDNAMAMNAYLQRESFQRLGLANVGTVWNGVTISEEANNPDICPARANHKRQSPGPDYATCSPSSIPPTSTPSSSPSSSPPSSSSSSTPVTISATPTMPSSGPTSTPPLPTLSSVITPSGSTCVSTDTITSCAIGPGNAGTVCVTQTSCADWEPTSAPVTTTTSSAPTTIATPLAVGVKKCFPESMFPGHGDIDPDFQANYVGFSCADSANENMVPNSEPIIFHTITNGTPYYFAIYWITGCTTTVDQQNVWQPIGDSGDNADVTCISLLQGDYSNCLTNHGVGGWAEAGCLRYVFEPCDPSQTSCGSVPS</sequence>
<dbReference type="Gene3D" id="3.40.50.200">
    <property type="entry name" value="Peptidase S8/S53 domain"/>
    <property type="match status" value="1"/>
</dbReference>
<evidence type="ECO:0000256" key="2">
    <source>
        <dbReference type="SAM" id="SignalP"/>
    </source>
</evidence>
<dbReference type="Proteomes" id="UP000258309">
    <property type="component" value="Unassembled WGS sequence"/>
</dbReference>
<feature type="region of interest" description="Disordered" evidence="1">
    <location>
        <begin position="227"/>
        <end position="291"/>
    </location>
</feature>
<evidence type="ECO:0000313" key="3">
    <source>
        <dbReference type="EMBL" id="RFU26068.1"/>
    </source>
</evidence>
<evidence type="ECO:0000256" key="1">
    <source>
        <dbReference type="SAM" id="MobiDB-lite"/>
    </source>
</evidence>
<dbReference type="GO" id="GO:0004252">
    <property type="term" value="F:serine-type endopeptidase activity"/>
    <property type="evidence" value="ECO:0007669"/>
    <property type="project" value="InterPro"/>
</dbReference>
<name>A0A3E2GY97_SCYLI</name>
<feature type="compositionally biased region" description="Low complexity" evidence="1">
    <location>
        <begin position="450"/>
        <end position="468"/>
    </location>
</feature>
<feature type="compositionally biased region" description="Polar residues" evidence="1">
    <location>
        <begin position="471"/>
        <end position="516"/>
    </location>
</feature>
<feature type="non-terminal residue" evidence="3">
    <location>
        <position position="1670"/>
    </location>
</feature>
<feature type="region of interest" description="Disordered" evidence="1">
    <location>
        <begin position="1402"/>
        <end position="1472"/>
    </location>
</feature>
<evidence type="ECO:0008006" key="5">
    <source>
        <dbReference type="Google" id="ProtNLM"/>
    </source>
</evidence>
<protein>
    <recommendedName>
        <fullName evidence="5">Peptidase S8/S53 domain-containing protein</fullName>
    </recommendedName>
</protein>
<accession>A0A3E2GY97</accession>
<organism evidence="3 4">
    <name type="scientific">Scytalidium lignicola</name>
    <name type="common">Hyphomycete</name>
    <dbReference type="NCBI Taxonomy" id="5539"/>
    <lineage>
        <taxon>Eukaryota</taxon>
        <taxon>Fungi</taxon>
        <taxon>Dikarya</taxon>
        <taxon>Ascomycota</taxon>
        <taxon>Pezizomycotina</taxon>
        <taxon>Leotiomycetes</taxon>
        <taxon>Leotiomycetes incertae sedis</taxon>
        <taxon>Scytalidium</taxon>
    </lineage>
</organism>
<feature type="region of interest" description="Disordered" evidence="1">
    <location>
        <begin position="132"/>
        <end position="158"/>
    </location>
</feature>
<dbReference type="PRINTS" id="PR00723">
    <property type="entry name" value="SUBTILISIN"/>
</dbReference>
<dbReference type="EMBL" id="NCSJ02000287">
    <property type="protein sequence ID" value="RFU26068.1"/>
    <property type="molecule type" value="Genomic_DNA"/>
</dbReference>
<feature type="region of interest" description="Disordered" evidence="1">
    <location>
        <begin position="798"/>
        <end position="825"/>
    </location>
</feature>
<feature type="compositionally biased region" description="Polar residues" evidence="1">
    <location>
        <begin position="427"/>
        <end position="449"/>
    </location>
</feature>
<comment type="caution">
    <text evidence="3">The sequence shown here is derived from an EMBL/GenBank/DDBJ whole genome shotgun (WGS) entry which is preliminary data.</text>
</comment>
<dbReference type="InterPro" id="IPR036852">
    <property type="entry name" value="Peptidase_S8/S53_dom_sf"/>
</dbReference>
<dbReference type="SUPFAM" id="SSF52743">
    <property type="entry name" value="Subtilisin-like"/>
    <property type="match status" value="1"/>
</dbReference>
<feature type="non-terminal residue" evidence="3">
    <location>
        <position position="1"/>
    </location>
</feature>
<dbReference type="OrthoDB" id="1896086at2759"/>
<reference evidence="3 4" key="1">
    <citation type="submission" date="2018-05" db="EMBL/GenBank/DDBJ databases">
        <title>Draft genome sequence of Scytalidium lignicola DSM 105466, a ubiquitous saprotrophic fungus.</title>
        <authorList>
            <person name="Buettner E."/>
            <person name="Gebauer A.M."/>
            <person name="Hofrichter M."/>
            <person name="Liers C."/>
            <person name="Kellner H."/>
        </authorList>
    </citation>
    <scope>NUCLEOTIDE SEQUENCE [LARGE SCALE GENOMIC DNA]</scope>
    <source>
        <strain evidence="3 4">DSM 105466</strain>
    </source>
</reference>
<feature type="chain" id="PRO_5017650511" description="Peptidase S8/S53 domain-containing protein" evidence="2">
    <location>
        <begin position="25"/>
        <end position="1670"/>
    </location>
</feature>